<sequence>MAPAAVYDETQPWPSGQGCVSSGYMSYSGHTCLSFGRRNL</sequence>
<name>A0A6J4J6Q5_9CHLR</name>
<evidence type="ECO:0000313" key="1">
    <source>
        <dbReference type="EMBL" id="CAA9271954.1"/>
    </source>
</evidence>
<protein>
    <submittedName>
        <fullName evidence="1">Uncharacterized protein</fullName>
    </submittedName>
</protein>
<dbReference type="AlphaFoldDB" id="A0A6J4J6Q5"/>
<proteinExistence type="predicted"/>
<gene>
    <name evidence="1" type="ORF">AVDCRST_MAG26-2865</name>
</gene>
<organism evidence="1">
    <name type="scientific">uncultured Chloroflexia bacterium</name>
    <dbReference type="NCBI Taxonomy" id="1672391"/>
    <lineage>
        <taxon>Bacteria</taxon>
        <taxon>Bacillati</taxon>
        <taxon>Chloroflexota</taxon>
        <taxon>Chloroflexia</taxon>
        <taxon>environmental samples</taxon>
    </lineage>
</organism>
<accession>A0A6J4J6Q5</accession>
<reference evidence="1" key="1">
    <citation type="submission" date="2020-02" db="EMBL/GenBank/DDBJ databases">
        <authorList>
            <person name="Meier V. D."/>
        </authorList>
    </citation>
    <scope>NUCLEOTIDE SEQUENCE</scope>
    <source>
        <strain evidence="1">AVDCRST_MAG26</strain>
    </source>
</reference>
<dbReference type="EMBL" id="CADCTK010000659">
    <property type="protein sequence ID" value="CAA9271954.1"/>
    <property type="molecule type" value="Genomic_DNA"/>
</dbReference>